<keyword evidence="1" id="KW-1133">Transmembrane helix</keyword>
<accession>A0A2W1L8N8</accession>
<evidence type="ECO:0000256" key="1">
    <source>
        <dbReference type="SAM" id="Phobius"/>
    </source>
</evidence>
<organism evidence="2 3">
    <name type="scientific">Paenibacillus sambharensis</name>
    <dbReference type="NCBI Taxonomy" id="1803190"/>
    <lineage>
        <taxon>Bacteria</taxon>
        <taxon>Bacillati</taxon>
        <taxon>Bacillota</taxon>
        <taxon>Bacilli</taxon>
        <taxon>Bacillales</taxon>
        <taxon>Paenibacillaceae</taxon>
        <taxon>Paenibacillus</taxon>
    </lineage>
</organism>
<keyword evidence="3" id="KW-1185">Reference proteome</keyword>
<protein>
    <submittedName>
        <fullName evidence="2">YqzM family protein</fullName>
    </submittedName>
</protein>
<dbReference type="EMBL" id="QKRB01000053">
    <property type="protein sequence ID" value="PZD94500.1"/>
    <property type="molecule type" value="Genomic_DNA"/>
</dbReference>
<comment type="caution">
    <text evidence="2">The sequence shown here is derived from an EMBL/GenBank/DDBJ whole genome shotgun (WGS) entry which is preliminary data.</text>
</comment>
<name>A0A2W1L8N8_9BACL</name>
<keyword evidence="1" id="KW-0812">Transmembrane</keyword>
<feature type="transmembrane region" description="Helical" evidence="1">
    <location>
        <begin position="28"/>
        <end position="49"/>
    </location>
</feature>
<evidence type="ECO:0000313" key="3">
    <source>
        <dbReference type="Proteomes" id="UP000249522"/>
    </source>
</evidence>
<dbReference type="AlphaFoldDB" id="A0A2W1L8N8"/>
<evidence type="ECO:0000313" key="2">
    <source>
        <dbReference type="EMBL" id="PZD94500.1"/>
    </source>
</evidence>
<gene>
    <name evidence="2" type="ORF">DNH61_18210</name>
</gene>
<keyword evidence="1" id="KW-0472">Membrane</keyword>
<sequence length="50" mass="5691">MQMENVQDPREHINEEPRHDFADVANGFAGMFGFMFVVFAAAVVIKYLIS</sequence>
<proteinExistence type="predicted"/>
<dbReference type="Proteomes" id="UP000249522">
    <property type="component" value="Unassembled WGS sequence"/>
</dbReference>
<reference evidence="2 3" key="1">
    <citation type="submission" date="2018-06" db="EMBL/GenBank/DDBJ databases">
        <title>Paenibacillus imtechensis sp. nov.</title>
        <authorList>
            <person name="Pinnaka A.K."/>
            <person name="Singh H."/>
            <person name="Kaur M."/>
        </authorList>
    </citation>
    <scope>NUCLEOTIDE SEQUENCE [LARGE SCALE GENOMIC DNA]</scope>
    <source>
        <strain evidence="2 3">SMB1</strain>
    </source>
</reference>